<dbReference type="AlphaFoldDB" id="A0A9N7VP56"/>
<comment type="caution">
    <text evidence="2">The sequence shown here is derived from an EMBL/GenBank/DDBJ whole genome shotgun (WGS) entry which is preliminary data.</text>
</comment>
<reference evidence="2" key="1">
    <citation type="submission" date="2020-03" db="EMBL/GenBank/DDBJ databases">
        <authorList>
            <person name="Weist P."/>
        </authorList>
    </citation>
    <scope>NUCLEOTIDE SEQUENCE</scope>
</reference>
<evidence type="ECO:0000313" key="2">
    <source>
        <dbReference type="EMBL" id="CAB1453230.1"/>
    </source>
</evidence>
<accession>A0A9N7VP56</accession>
<organism evidence="2 3">
    <name type="scientific">Pleuronectes platessa</name>
    <name type="common">European plaice</name>
    <dbReference type="NCBI Taxonomy" id="8262"/>
    <lineage>
        <taxon>Eukaryota</taxon>
        <taxon>Metazoa</taxon>
        <taxon>Chordata</taxon>
        <taxon>Craniata</taxon>
        <taxon>Vertebrata</taxon>
        <taxon>Euteleostomi</taxon>
        <taxon>Actinopterygii</taxon>
        <taxon>Neopterygii</taxon>
        <taxon>Teleostei</taxon>
        <taxon>Neoteleostei</taxon>
        <taxon>Acanthomorphata</taxon>
        <taxon>Carangaria</taxon>
        <taxon>Pleuronectiformes</taxon>
        <taxon>Pleuronectoidei</taxon>
        <taxon>Pleuronectidae</taxon>
        <taxon>Pleuronectes</taxon>
    </lineage>
</organism>
<gene>
    <name evidence="2" type="ORF">PLEPLA_LOCUS40980</name>
</gene>
<keyword evidence="3" id="KW-1185">Reference proteome</keyword>
<dbReference type="Proteomes" id="UP001153269">
    <property type="component" value="Unassembled WGS sequence"/>
</dbReference>
<feature type="region of interest" description="Disordered" evidence="1">
    <location>
        <begin position="198"/>
        <end position="264"/>
    </location>
</feature>
<evidence type="ECO:0000256" key="1">
    <source>
        <dbReference type="SAM" id="MobiDB-lite"/>
    </source>
</evidence>
<name>A0A9N7VP56_PLEPL</name>
<feature type="compositionally biased region" description="Pro residues" evidence="1">
    <location>
        <begin position="243"/>
        <end position="252"/>
    </location>
</feature>
<proteinExistence type="predicted"/>
<dbReference type="EMBL" id="CADEAL010004161">
    <property type="protein sequence ID" value="CAB1453230.1"/>
    <property type="molecule type" value="Genomic_DNA"/>
</dbReference>
<evidence type="ECO:0000313" key="3">
    <source>
        <dbReference type="Proteomes" id="UP001153269"/>
    </source>
</evidence>
<protein>
    <submittedName>
        <fullName evidence="2">Uncharacterized protein</fullName>
    </submittedName>
</protein>
<sequence length="274" mass="30423">MQRFRRSSPRQADASLIPHGPLQATVLLGRRPSRCAETGIKLRPCISSLTPARLACESLNPPCSVRVIATRLSPGWPPPGSGHLTPSRPGLLQCGLIQNGYPPCGIHPALTSLLEQPSGGFLRWRGSLGADGRDTVHVSMSTHRRWWSSPQFGRMSLYVAVEDVFQEKNQVRLSQRDDGDQLIWGSCRPVECRYAPGDGRLGKQRWTNNEGLKPSGGKTEEKHVQTEETWDLRYQSRGLNKIPAPPTPPPPLQEERSDSPSHKFGHVSFYRSVL</sequence>